<proteinExistence type="predicted"/>
<dbReference type="SUPFAM" id="SSF52058">
    <property type="entry name" value="L domain-like"/>
    <property type="match status" value="1"/>
</dbReference>
<protein>
    <recommendedName>
        <fullName evidence="2">Receptor L-domain domain-containing protein</fullName>
    </recommendedName>
</protein>
<name>A0A8T2N037_9TELE</name>
<keyword evidence="4" id="KW-1185">Reference proteome</keyword>
<dbReference type="AlphaFoldDB" id="A0A8T2N037"/>
<evidence type="ECO:0000259" key="2">
    <source>
        <dbReference type="Pfam" id="PF01030"/>
    </source>
</evidence>
<dbReference type="Proteomes" id="UP000824540">
    <property type="component" value="Unassembled WGS sequence"/>
</dbReference>
<comment type="caution">
    <text evidence="3">The sequence shown here is derived from an EMBL/GenBank/DDBJ whole genome shotgun (WGS) entry which is preliminary data.</text>
</comment>
<accession>A0A8T2N037</accession>
<feature type="signal peptide" evidence="1">
    <location>
        <begin position="1"/>
        <end position="17"/>
    </location>
</feature>
<organism evidence="3 4">
    <name type="scientific">Albula glossodonta</name>
    <name type="common">roundjaw bonefish</name>
    <dbReference type="NCBI Taxonomy" id="121402"/>
    <lineage>
        <taxon>Eukaryota</taxon>
        <taxon>Metazoa</taxon>
        <taxon>Chordata</taxon>
        <taxon>Craniata</taxon>
        <taxon>Vertebrata</taxon>
        <taxon>Euteleostomi</taxon>
        <taxon>Actinopterygii</taxon>
        <taxon>Neopterygii</taxon>
        <taxon>Teleostei</taxon>
        <taxon>Albuliformes</taxon>
        <taxon>Albulidae</taxon>
        <taxon>Albula</taxon>
    </lineage>
</organism>
<dbReference type="EMBL" id="JAFBMS010000177">
    <property type="protein sequence ID" value="KAG9333785.1"/>
    <property type="molecule type" value="Genomic_DNA"/>
</dbReference>
<evidence type="ECO:0000313" key="4">
    <source>
        <dbReference type="Proteomes" id="UP000824540"/>
    </source>
</evidence>
<sequence>MFIVGTLLIVSLPELQSDYRDPEIVCQGTNNKLARLGSPDDHYKNMVRMYSNCTVLLENLEITYTKEHHDLSFLSMIQEVGGYVLIALNEVATIPLENLHIIRGHTLYDNKFALTIMSNYETNQTAKTQNITRGVRQLSLRSLTAVRLYNQHCSP</sequence>
<evidence type="ECO:0000313" key="3">
    <source>
        <dbReference type="EMBL" id="KAG9333785.1"/>
    </source>
</evidence>
<feature type="domain" description="Receptor L-domain" evidence="2">
    <location>
        <begin position="52"/>
        <end position="145"/>
    </location>
</feature>
<dbReference type="Gene3D" id="3.80.20.20">
    <property type="entry name" value="Receptor L-domain"/>
    <property type="match status" value="1"/>
</dbReference>
<feature type="chain" id="PRO_5035893686" description="Receptor L-domain domain-containing protein" evidence="1">
    <location>
        <begin position="18"/>
        <end position="155"/>
    </location>
</feature>
<reference evidence="3" key="1">
    <citation type="thesis" date="2021" institute="BYU ScholarsArchive" country="Provo, UT, USA">
        <title>Applications of and Algorithms for Genome Assembly and Genomic Analyses with an Emphasis on Marine Teleosts.</title>
        <authorList>
            <person name="Pickett B.D."/>
        </authorList>
    </citation>
    <scope>NUCLEOTIDE SEQUENCE</scope>
    <source>
        <strain evidence="3">HI-2016</strain>
    </source>
</reference>
<dbReference type="InterPro" id="IPR036941">
    <property type="entry name" value="Rcpt_L-dom_sf"/>
</dbReference>
<dbReference type="InterPro" id="IPR000494">
    <property type="entry name" value="Rcpt_L-dom"/>
</dbReference>
<dbReference type="Pfam" id="PF01030">
    <property type="entry name" value="Recep_L_domain"/>
    <property type="match status" value="1"/>
</dbReference>
<keyword evidence="1" id="KW-0732">Signal</keyword>
<dbReference type="OrthoDB" id="6219513at2759"/>
<gene>
    <name evidence="3" type="ORF">JZ751_010127</name>
</gene>
<evidence type="ECO:0000256" key="1">
    <source>
        <dbReference type="SAM" id="SignalP"/>
    </source>
</evidence>